<feature type="domain" description="DUF659" evidence="7">
    <location>
        <begin position="187"/>
        <end position="331"/>
    </location>
</feature>
<keyword evidence="5" id="KW-0539">Nucleus</keyword>
<dbReference type="InterPro" id="IPR008906">
    <property type="entry name" value="HATC_C_dom"/>
</dbReference>
<name>A0A9P0EWU7_BEMTA</name>
<keyword evidence="3" id="KW-0863">Zinc-finger</keyword>
<evidence type="ECO:0000256" key="2">
    <source>
        <dbReference type="ARBA" id="ARBA00022723"/>
    </source>
</evidence>
<feature type="compositionally biased region" description="Low complexity" evidence="6">
    <location>
        <begin position="105"/>
        <end position="121"/>
    </location>
</feature>
<dbReference type="InterPro" id="IPR007021">
    <property type="entry name" value="DUF659"/>
</dbReference>
<evidence type="ECO:0008006" key="11">
    <source>
        <dbReference type="Google" id="ProtNLM"/>
    </source>
</evidence>
<evidence type="ECO:0000259" key="7">
    <source>
        <dbReference type="Pfam" id="PF04937"/>
    </source>
</evidence>
<evidence type="ECO:0000256" key="5">
    <source>
        <dbReference type="ARBA" id="ARBA00023242"/>
    </source>
</evidence>
<keyword evidence="4" id="KW-0862">Zinc</keyword>
<dbReference type="Proteomes" id="UP001152759">
    <property type="component" value="Chromosome 1"/>
</dbReference>
<evidence type="ECO:0000313" key="9">
    <source>
        <dbReference type="EMBL" id="CAH0382489.1"/>
    </source>
</evidence>
<dbReference type="PANTHER" id="PTHR46481:SF10">
    <property type="entry name" value="ZINC FINGER BED DOMAIN-CONTAINING PROTEIN 39"/>
    <property type="match status" value="1"/>
</dbReference>
<organism evidence="9 10">
    <name type="scientific">Bemisia tabaci</name>
    <name type="common">Sweetpotato whitefly</name>
    <name type="synonym">Aleurodes tabaci</name>
    <dbReference type="NCBI Taxonomy" id="7038"/>
    <lineage>
        <taxon>Eukaryota</taxon>
        <taxon>Metazoa</taxon>
        <taxon>Ecdysozoa</taxon>
        <taxon>Arthropoda</taxon>
        <taxon>Hexapoda</taxon>
        <taxon>Insecta</taxon>
        <taxon>Pterygota</taxon>
        <taxon>Neoptera</taxon>
        <taxon>Paraneoptera</taxon>
        <taxon>Hemiptera</taxon>
        <taxon>Sternorrhyncha</taxon>
        <taxon>Aleyrodoidea</taxon>
        <taxon>Aleyrodidae</taxon>
        <taxon>Aleyrodinae</taxon>
        <taxon>Bemisia</taxon>
    </lineage>
</organism>
<dbReference type="EMBL" id="OU963862">
    <property type="protein sequence ID" value="CAH0382489.1"/>
    <property type="molecule type" value="Genomic_DNA"/>
</dbReference>
<evidence type="ECO:0000259" key="8">
    <source>
        <dbReference type="Pfam" id="PF05699"/>
    </source>
</evidence>
<dbReference type="SUPFAM" id="SSF53098">
    <property type="entry name" value="Ribonuclease H-like"/>
    <property type="match status" value="1"/>
</dbReference>
<feature type="domain" description="HAT C-terminal dimerisation" evidence="8">
    <location>
        <begin position="563"/>
        <end position="632"/>
    </location>
</feature>
<feature type="region of interest" description="Disordered" evidence="6">
    <location>
        <begin position="639"/>
        <end position="658"/>
    </location>
</feature>
<feature type="region of interest" description="Disordered" evidence="6">
    <location>
        <begin position="68"/>
        <end position="137"/>
    </location>
</feature>
<keyword evidence="2" id="KW-0479">Metal-binding</keyword>
<dbReference type="PANTHER" id="PTHR46481">
    <property type="entry name" value="ZINC FINGER BED DOMAIN-CONTAINING PROTEIN 4"/>
    <property type="match status" value="1"/>
</dbReference>
<dbReference type="AlphaFoldDB" id="A0A9P0EWU7"/>
<dbReference type="InterPro" id="IPR052035">
    <property type="entry name" value="ZnF_BED_domain_contain"/>
</dbReference>
<feature type="compositionally biased region" description="Polar residues" evidence="6">
    <location>
        <begin position="122"/>
        <end position="131"/>
    </location>
</feature>
<evidence type="ECO:0000313" key="10">
    <source>
        <dbReference type="Proteomes" id="UP001152759"/>
    </source>
</evidence>
<dbReference type="Pfam" id="PF04937">
    <property type="entry name" value="DUF659"/>
    <property type="match status" value="1"/>
</dbReference>
<keyword evidence="10" id="KW-1185">Reference proteome</keyword>
<evidence type="ECO:0000256" key="6">
    <source>
        <dbReference type="SAM" id="MobiDB-lite"/>
    </source>
</evidence>
<reference evidence="9" key="1">
    <citation type="submission" date="2021-12" db="EMBL/GenBank/DDBJ databases">
        <authorList>
            <person name="King R."/>
        </authorList>
    </citation>
    <scope>NUCLEOTIDE SEQUENCE</scope>
</reference>
<evidence type="ECO:0000256" key="1">
    <source>
        <dbReference type="ARBA" id="ARBA00004123"/>
    </source>
</evidence>
<dbReference type="InterPro" id="IPR012337">
    <property type="entry name" value="RNaseH-like_sf"/>
</dbReference>
<sequence>MAKKPKSRARLHFGIKKGPTPTGKDIGVCVYCKWETVLNATRQTDHLIYKCEKILKTIKEKFKADESAALKKRKKGPGQASSSTSPAKKRALLPNDDTSGRESDTSSSSASDCPTTATTPSNPGTSTQYPTMPSKPSFVDSIAEHEQEKLRSLFAKAVYASGIPFATFENPAWRSFFSRLRPTFKVPNRHDLDGKLLDKVYDDLKLIMEKKISEADSLAISIDGWSNIRKESIMNILLFTPEPIFLKSIECKSESHTGEYIAKQLEEVILEKGKEKFIGIPTDNASNMKNAGQRVELKFDWLTWYGCLMHFFNLLLTDLCTLVQRIKEVLALCIAITKEILRTPSLLSIFREKQIEEKQKGDRAISLKIPGATRFGSSTRCMYAVSINKGALQALAIDERLTVKVGKKINYLMSPDFKREILSDEFWSKISDVTNILRPIEEWLFEVQSNSIPLSRVVIALKDITNKVNSALETSSYLDEDDVGSVRAIITKQKSQCLQPIHFAATLLDPSTHKSSTPEDTAIALDYLGRVGAALELDCAKILEEYADFSLQKGVFAPAHLWKKLKVEPHVWWKSFLGHTELSKIASRILCLPPTSAEVERSFSTHGRIHGKVRNRLLNSRAEKLVYIHMNLKLLEDKPKRKKKKSSNENVEGYCDNSINPTSTDFEYFESESNEDLSIFLSRLETSSEPIIVVVEEENRQSDT</sequence>
<dbReference type="GO" id="GO:0005634">
    <property type="term" value="C:nucleus"/>
    <property type="evidence" value="ECO:0007669"/>
    <property type="project" value="UniProtKB-SubCell"/>
</dbReference>
<accession>A0A9P0EWU7</accession>
<dbReference type="GO" id="GO:0046983">
    <property type="term" value="F:protein dimerization activity"/>
    <property type="evidence" value="ECO:0007669"/>
    <property type="project" value="InterPro"/>
</dbReference>
<dbReference type="Pfam" id="PF05699">
    <property type="entry name" value="Dimer_Tnp_hAT"/>
    <property type="match status" value="1"/>
</dbReference>
<evidence type="ECO:0000256" key="4">
    <source>
        <dbReference type="ARBA" id="ARBA00022833"/>
    </source>
</evidence>
<comment type="subcellular location">
    <subcellularLocation>
        <location evidence="1">Nucleus</location>
    </subcellularLocation>
</comment>
<dbReference type="GO" id="GO:0008270">
    <property type="term" value="F:zinc ion binding"/>
    <property type="evidence" value="ECO:0007669"/>
    <property type="project" value="UniProtKB-KW"/>
</dbReference>
<protein>
    <recommendedName>
        <fullName evidence="11">HAT C-terminal dimerisation domain-containing protein</fullName>
    </recommendedName>
</protein>
<gene>
    <name evidence="9" type="ORF">BEMITA_LOCUS2027</name>
</gene>
<evidence type="ECO:0000256" key="3">
    <source>
        <dbReference type="ARBA" id="ARBA00022771"/>
    </source>
</evidence>
<proteinExistence type="predicted"/>